<dbReference type="OrthoDB" id="202825at2759"/>
<evidence type="ECO:0000313" key="6">
    <source>
        <dbReference type="Proteomes" id="UP000801492"/>
    </source>
</evidence>
<dbReference type="Proteomes" id="UP000801492">
    <property type="component" value="Unassembled WGS sequence"/>
</dbReference>
<dbReference type="Gene3D" id="3.30.470.20">
    <property type="entry name" value="ATP-grasp fold, B domain"/>
    <property type="match status" value="1"/>
</dbReference>
<dbReference type="GO" id="GO:0036064">
    <property type="term" value="C:ciliary basal body"/>
    <property type="evidence" value="ECO:0007669"/>
    <property type="project" value="TreeGrafter"/>
</dbReference>
<dbReference type="GO" id="GO:0005524">
    <property type="term" value="F:ATP binding"/>
    <property type="evidence" value="ECO:0007669"/>
    <property type="project" value="UniProtKB-KW"/>
</dbReference>
<evidence type="ECO:0000256" key="4">
    <source>
        <dbReference type="SAM" id="MobiDB-lite"/>
    </source>
</evidence>
<feature type="region of interest" description="Disordered" evidence="4">
    <location>
        <begin position="46"/>
        <end position="72"/>
    </location>
</feature>
<gene>
    <name evidence="5" type="ORF">ILUMI_08839</name>
</gene>
<feature type="region of interest" description="Disordered" evidence="4">
    <location>
        <begin position="415"/>
        <end position="500"/>
    </location>
</feature>
<evidence type="ECO:0000256" key="3">
    <source>
        <dbReference type="ARBA" id="ARBA00022840"/>
    </source>
</evidence>
<sequence length="1116" mass="128869">MPNQNYFEAREELKMAQCDLALSYPTCKTEERLCKFAYASWCPTCDKDSPRRRSKSETNEPCRKKGREMKGTPKKYDWNQECENMELEYETKDLRCHDAYRIRSNLCELPTTYITNNCQMMKLSSCPSDFVDSPEKGIKCYENNLKLNDFNNQFQNFGNMVERQDRISKLFPRIEETARNINGIVNKISPKLENLKPHIAVNPASAPSYFDSKKSPKNVKSPLRVADSKKSKPVNGINYNMETLHSYYQHSSPRNNELFSLELKNKAYDDYSPYNHHKLSQGDFKLNDMHLKPSPQSSFTRSPQMDKCNIIDLKFHEMNEPSNAHYDTCTFFDKKVDVPNLRERYTREVELLKEKLKGLKNNAYDNQPKAFSAPVKRDIPCKLPYIEASENVKMDFKRIRQAQVNGAVPKVPSILRKEVEAPTPPVQSKRDSRLKSTSKVSLKTKGKLSTAKLRKQRTKASSNVTTSSDVSDSNCSGSEDSDKEDDHLDESESLDDVSTASSIREISITGATRHYTSDAADSASWPIRASLFPHIPPYLCFVLHDVSKPQRLPLGTRFLKWKMSTITPILVRKTLTNSGFRLVRKSNEWMGTWGKHMKSPMFKTLKETQKLNHFPGTFQIGRKDRLWRNLQRLMLKYGQKEFGFIPQTYVLPQDLKLLKQHWQNKNGTGDEKYIIKPPASARGTGIKVINRWSQLPKRMSLVVQEYISNPYLINGSKFDLRLYVLVTSFNPLRIYLYPDGLARFASVPYSDDAKDLKDRYMHLTNYSINKMSTMYTANEDANACKGHKWTISKLWEYMSKRGVDTKMLWKDLQQLVIKTLISGESSIVPLCRENMNSRYNCYELFGVDVLLDENLKSWLLEVNISPSLHSQSPLDEHVKGPLVKSLFELAQFHLPPRLGKTENKSIPPCYDPRIYTTTLTKKERNKHNYFCQAEHREEYLEDILMDLTGDDVRYLTQAEDELVVIGQFEKIFPTAHSYKYLEFLDVRYYNRLFDAWECKYEKNRQPGIKILQSLCDQKVHLKVAPPPLIDKSLPNMIPGEQNLQPSKDGQIHPDTTPQPPVLVNSVPCISNGDRGNIPTNKPSMDFKSLYDALRLQSERGNMVLRTFPYADYSTQV</sequence>
<keyword evidence="6" id="KW-1185">Reference proteome</keyword>
<dbReference type="PROSITE" id="PS51221">
    <property type="entry name" value="TTL"/>
    <property type="match status" value="1"/>
</dbReference>
<keyword evidence="3" id="KW-0067">ATP-binding</keyword>
<dbReference type="AlphaFoldDB" id="A0A8K0GF30"/>
<dbReference type="PANTHER" id="PTHR12241">
    <property type="entry name" value="TUBULIN POLYGLUTAMYLASE"/>
    <property type="match status" value="1"/>
</dbReference>
<organism evidence="5 6">
    <name type="scientific">Ignelater luminosus</name>
    <name type="common">Cucubano</name>
    <name type="synonym">Pyrophorus luminosus</name>
    <dbReference type="NCBI Taxonomy" id="2038154"/>
    <lineage>
        <taxon>Eukaryota</taxon>
        <taxon>Metazoa</taxon>
        <taxon>Ecdysozoa</taxon>
        <taxon>Arthropoda</taxon>
        <taxon>Hexapoda</taxon>
        <taxon>Insecta</taxon>
        <taxon>Pterygota</taxon>
        <taxon>Neoptera</taxon>
        <taxon>Endopterygota</taxon>
        <taxon>Coleoptera</taxon>
        <taxon>Polyphaga</taxon>
        <taxon>Elateriformia</taxon>
        <taxon>Elateroidea</taxon>
        <taxon>Elateridae</taxon>
        <taxon>Agrypninae</taxon>
        <taxon>Pyrophorini</taxon>
        <taxon>Ignelater</taxon>
    </lineage>
</organism>
<protein>
    <recommendedName>
        <fullName evidence="7">Tubulin polyglutamylase TTLL4</fullName>
    </recommendedName>
</protein>
<dbReference type="SUPFAM" id="SSF56059">
    <property type="entry name" value="Glutathione synthetase ATP-binding domain-like"/>
    <property type="match status" value="1"/>
</dbReference>
<evidence type="ECO:0000256" key="1">
    <source>
        <dbReference type="ARBA" id="ARBA00022598"/>
    </source>
</evidence>
<dbReference type="GO" id="GO:0070740">
    <property type="term" value="F:tubulin-glutamic acid ligase activity"/>
    <property type="evidence" value="ECO:0007669"/>
    <property type="project" value="TreeGrafter"/>
</dbReference>
<name>A0A8K0GF30_IGNLU</name>
<evidence type="ECO:0000256" key="2">
    <source>
        <dbReference type="ARBA" id="ARBA00022741"/>
    </source>
</evidence>
<dbReference type="EMBL" id="VTPC01004280">
    <property type="protein sequence ID" value="KAF2897344.1"/>
    <property type="molecule type" value="Genomic_DNA"/>
</dbReference>
<accession>A0A8K0GF30</accession>
<feature type="region of interest" description="Disordered" evidence="4">
    <location>
        <begin position="211"/>
        <end position="231"/>
    </location>
</feature>
<feature type="compositionally biased region" description="Low complexity" evidence="4">
    <location>
        <begin position="461"/>
        <end position="478"/>
    </location>
</feature>
<keyword evidence="2" id="KW-0547">Nucleotide-binding</keyword>
<feature type="region of interest" description="Disordered" evidence="4">
    <location>
        <begin position="1039"/>
        <end position="1058"/>
    </location>
</feature>
<dbReference type="GO" id="GO:0015631">
    <property type="term" value="F:tubulin binding"/>
    <property type="evidence" value="ECO:0007669"/>
    <property type="project" value="TreeGrafter"/>
</dbReference>
<dbReference type="Pfam" id="PF03133">
    <property type="entry name" value="TTL"/>
    <property type="match status" value="1"/>
</dbReference>
<reference evidence="5" key="1">
    <citation type="submission" date="2019-08" db="EMBL/GenBank/DDBJ databases">
        <title>The genome of the North American firefly Photinus pyralis.</title>
        <authorList>
            <consortium name="Photinus pyralis genome working group"/>
            <person name="Fallon T.R."/>
            <person name="Sander Lower S.E."/>
            <person name="Weng J.-K."/>
        </authorList>
    </citation>
    <scope>NUCLEOTIDE SEQUENCE</scope>
    <source>
        <strain evidence="5">TRF0915ILg1</strain>
        <tissue evidence="5">Whole body</tissue>
    </source>
</reference>
<dbReference type="InterPro" id="IPR004344">
    <property type="entry name" value="TTL/TTLL_fam"/>
</dbReference>
<evidence type="ECO:0008006" key="7">
    <source>
        <dbReference type="Google" id="ProtNLM"/>
    </source>
</evidence>
<feature type="compositionally biased region" description="Acidic residues" evidence="4">
    <location>
        <begin position="479"/>
        <end position="495"/>
    </location>
</feature>
<comment type="caution">
    <text evidence="5">The sequence shown here is derived from an EMBL/GenBank/DDBJ whole genome shotgun (WGS) entry which is preliminary data.</text>
</comment>
<evidence type="ECO:0000313" key="5">
    <source>
        <dbReference type="EMBL" id="KAF2897344.1"/>
    </source>
</evidence>
<feature type="compositionally biased region" description="Basic residues" evidence="4">
    <location>
        <begin position="442"/>
        <end position="458"/>
    </location>
</feature>
<proteinExistence type="predicted"/>
<keyword evidence="1" id="KW-0436">Ligase</keyword>
<dbReference type="GO" id="GO:0000226">
    <property type="term" value="P:microtubule cytoskeleton organization"/>
    <property type="evidence" value="ECO:0007669"/>
    <property type="project" value="TreeGrafter"/>
</dbReference>
<dbReference type="PANTHER" id="PTHR12241:SF162">
    <property type="entry name" value="TUBULIN MONOGLUTAMYLASE TTLL4"/>
    <property type="match status" value="1"/>
</dbReference>